<evidence type="ECO:0000259" key="7">
    <source>
        <dbReference type="PROSITE" id="PS50928"/>
    </source>
</evidence>
<organism evidence="8 9">
    <name type="scientific">Verrucomicrobia subdivision 6 bacterium BACL9 MAG-120507-bin52</name>
    <dbReference type="NCBI Taxonomy" id="1655590"/>
    <lineage>
        <taxon>Bacteria</taxon>
        <taxon>Pseudomonadati</taxon>
        <taxon>Verrucomicrobiota</taxon>
        <taxon>Verrucomicrobiia</taxon>
        <taxon>Verrucomicrobiales</taxon>
        <taxon>Verrucomicrobia subdivision 6</taxon>
    </lineage>
</organism>
<evidence type="ECO:0000313" key="9">
    <source>
        <dbReference type="Proteomes" id="UP000051269"/>
    </source>
</evidence>
<dbReference type="AlphaFoldDB" id="A0A0R2RJY7"/>
<keyword evidence="6" id="KW-1003">Cell membrane</keyword>
<feature type="transmembrane region" description="Helical" evidence="5">
    <location>
        <begin position="199"/>
        <end position="219"/>
    </location>
</feature>
<name>A0A0R2RJY7_9BACT</name>
<evidence type="ECO:0000256" key="5">
    <source>
        <dbReference type="RuleBase" id="RU363032"/>
    </source>
</evidence>
<dbReference type="InterPro" id="IPR035906">
    <property type="entry name" value="MetI-like_sf"/>
</dbReference>
<feature type="transmembrane region" description="Helical" evidence="5">
    <location>
        <begin position="73"/>
        <end position="102"/>
    </location>
</feature>
<feature type="transmembrane region" description="Helical" evidence="5">
    <location>
        <begin position="122"/>
        <end position="143"/>
    </location>
</feature>
<proteinExistence type="inferred from homology"/>
<gene>
    <name evidence="8" type="ORF">ABR82_01380</name>
</gene>
<dbReference type="InterPro" id="IPR000515">
    <property type="entry name" value="MetI-like"/>
</dbReference>
<keyword evidence="4 5" id="KW-0472">Membrane</keyword>
<feature type="domain" description="ABC transmembrane type-1" evidence="7">
    <location>
        <begin position="79"/>
        <end position="291"/>
    </location>
</feature>
<dbReference type="GO" id="GO:0006817">
    <property type="term" value="P:phosphate ion transport"/>
    <property type="evidence" value="ECO:0007669"/>
    <property type="project" value="UniProtKB-KW"/>
</dbReference>
<keyword evidence="2 5" id="KW-0812">Transmembrane</keyword>
<evidence type="ECO:0000256" key="1">
    <source>
        <dbReference type="ARBA" id="ARBA00004651"/>
    </source>
</evidence>
<dbReference type="EMBL" id="LIBO01000043">
    <property type="protein sequence ID" value="KRO62689.1"/>
    <property type="molecule type" value="Genomic_DNA"/>
</dbReference>
<reference evidence="8 9" key="1">
    <citation type="submission" date="2015-10" db="EMBL/GenBank/DDBJ databases">
        <title>Metagenome-Assembled Genomes uncover a global brackish microbiome.</title>
        <authorList>
            <person name="Hugerth L.W."/>
            <person name="Larsson J."/>
            <person name="Alneberg J."/>
            <person name="Lindh M.V."/>
            <person name="Legrand C."/>
            <person name="Pinhassi J."/>
            <person name="Andersson A.F."/>
        </authorList>
    </citation>
    <scope>NUCLEOTIDE SEQUENCE [LARGE SCALE GENOMIC DNA]</scope>
    <source>
        <strain evidence="8">BACL18 MAG-120507-bin52</strain>
    </source>
</reference>
<comment type="similarity">
    <text evidence="6">Belongs to the binding-protein-dependent transport system permease family. CysTW subfamily.</text>
</comment>
<dbReference type="SUPFAM" id="SSF161098">
    <property type="entry name" value="MetI-like"/>
    <property type="match status" value="1"/>
</dbReference>
<dbReference type="Gene3D" id="1.10.3720.10">
    <property type="entry name" value="MetI-like"/>
    <property type="match status" value="1"/>
</dbReference>
<dbReference type="Pfam" id="PF00528">
    <property type="entry name" value="BPD_transp_1"/>
    <property type="match status" value="1"/>
</dbReference>
<dbReference type="GO" id="GO:0005886">
    <property type="term" value="C:plasma membrane"/>
    <property type="evidence" value="ECO:0007669"/>
    <property type="project" value="UniProtKB-SubCell"/>
</dbReference>
<sequence>MEVSPPPSSRRLDKTVESFMVWVLRAGGWASVLVTFGIVLTLVTESWPFFREVPLIRLFQDTMWTPLFAQPQYGIGALLAGTLVTTGVALLVAIPLGTILAIYLSEFAEPKFRDWVKPMLELLSAVPTVVYGYFALLTLTPILQKIFPDLPQFSMLSAGLIMGVMIVPYVTSLGEDAMRSVPMLLREGAFALGDGKLGVAVRVVFPGAFSGLAAAYVLAISRAVGETMIVAIAAGLQPKMTFNPLESAATVTAFIVQVSLGDLPHGSIGYQSIFAAGAVLFLMTLGFNLAGHVLRKRFHRAT</sequence>
<protein>
    <recommendedName>
        <fullName evidence="6">Phosphate transport system permease protein</fullName>
    </recommendedName>
</protein>
<dbReference type="Proteomes" id="UP000051269">
    <property type="component" value="Unassembled WGS sequence"/>
</dbReference>
<dbReference type="PANTHER" id="PTHR42727:SF1">
    <property type="entry name" value="PHOSPHATE TRANSPORT SYSTEM PERMEASE"/>
    <property type="match status" value="1"/>
</dbReference>
<dbReference type="NCBIfam" id="TIGR02138">
    <property type="entry name" value="phosphate_pstC"/>
    <property type="match status" value="1"/>
</dbReference>
<evidence type="ECO:0000256" key="4">
    <source>
        <dbReference type="ARBA" id="ARBA00023136"/>
    </source>
</evidence>
<dbReference type="PROSITE" id="PS50928">
    <property type="entry name" value="ABC_TM1"/>
    <property type="match status" value="1"/>
</dbReference>
<dbReference type="PANTHER" id="PTHR42727">
    <property type="entry name" value="PHOSPHATE TRANSPORT SYSTEM PERMEASE PROTEIN"/>
    <property type="match status" value="1"/>
</dbReference>
<feature type="transmembrane region" description="Helical" evidence="5">
    <location>
        <begin position="155"/>
        <end position="178"/>
    </location>
</feature>
<keyword evidence="5" id="KW-0813">Transport</keyword>
<feature type="transmembrane region" description="Helical" evidence="5">
    <location>
        <begin position="21"/>
        <end position="43"/>
    </location>
</feature>
<dbReference type="GO" id="GO:0005315">
    <property type="term" value="F:phosphate transmembrane transporter activity"/>
    <property type="evidence" value="ECO:0007669"/>
    <property type="project" value="InterPro"/>
</dbReference>
<dbReference type="CDD" id="cd06261">
    <property type="entry name" value="TM_PBP2"/>
    <property type="match status" value="1"/>
</dbReference>
<evidence type="ECO:0000256" key="2">
    <source>
        <dbReference type="ARBA" id="ARBA00022692"/>
    </source>
</evidence>
<evidence type="ECO:0000256" key="3">
    <source>
        <dbReference type="ARBA" id="ARBA00022989"/>
    </source>
</evidence>
<evidence type="ECO:0000313" key="8">
    <source>
        <dbReference type="EMBL" id="KRO62689.1"/>
    </source>
</evidence>
<feature type="transmembrane region" description="Helical" evidence="5">
    <location>
        <begin position="268"/>
        <end position="290"/>
    </location>
</feature>
<comment type="caution">
    <text evidence="8">The sequence shown here is derived from an EMBL/GenBank/DDBJ whole genome shotgun (WGS) entry which is preliminary data.</text>
</comment>
<dbReference type="InterPro" id="IPR011864">
    <property type="entry name" value="Phosphate_PstC"/>
</dbReference>
<evidence type="ECO:0000256" key="6">
    <source>
        <dbReference type="RuleBase" id="RU363054"/>
    </source>
</evidence>
<keyword evidence="6" id="KW-0592">Phosphate transport</keyword>
<comment type="subcellular location">
    <subcellularLocation>
        <location evidence="1 5">Cell membrane</location>
        <topology evidence="1 5">Multi-pass membrane protein</topology>
    </subcellularLocation>
</comment>
<accession>A0A0R2RJY7</accession>
<keyword evidence="3 5" id="KW-1133">Transmembrane helix</keyword>
<comment type="function">
    <text evidence="6">Part of the binding-protein-dependent transport system for phosphate; probably responsible for the translocation of the substrate across the membrane.</text>
</comment>